<dbReference type="InterPro" id="IPR021109">
    <property type="entry name" value="Peptidase_aspartic_dom_sf"/>
</dbReference>
<feature type="compositionally biased region" description="Polar residues" evidence="1">
    <location>
        <begin position="361"/>
        <end position="394"/>
    </location>
</feature>
<feature type="compositionally biased region" description="Polar residues" evidence="1">
    <location>
        <begin position="42"/>
        <end position="55"/>
    </location>
</feature>
<dbReference type="WBParaSite" id="NBR_0000631301-mRNA-1">
    <property type="protein sequence ID" value="NBR_0000631301-mRNA-1"/>
    <property type="gene ID" value="NBR_0000631301"/>
</dbReference>
<feature type="compositionally biased region" description="Low complexity" evidence="1">
    <location>
        <begin position="670"/>
        <end position="679"/>
    </location>
</feature>
<feature type="region of interest" description="Disordered" evidence="1">
    <location>
        <begin position="42"/>
        <end position="75"/>
    </location>
</feature>
<dbReference type="CDD" id="cd00303">
    <property type="entry name" value="retropepsin_like"/>
    <property type="match status" value="1"/>
</dbReference>
<dbReference type="OMA" id="AKIEITH"/>
<accession>A0A0N4XUD5</accession>
<dbReference type="Gene3D" id="2.40.70.10">
    <property type="entry name" value="Acid Proteases"/>
    <property type="match status" value="1"/>
</dbReference>
<dbReference type="EMBL" id="UYSL01019792">
    <property type="protein sequence ID" value="VDL69903.1"/>
    <property type="molecule type" value="Genomic_DNA"/>
</dbReference>
<sequence>MKHSATIGIGIHVGTPRRGEPQLRIRRIAELQSDIAKLQVEKTGSSQVQPDQQQELVKAGTSRTSAKEQAAPIPHYVPPTDELRVLRGGRLIPDLPAPPDLGPLVDRFVQELFPFTTTGHTSCSQSSNDSVVLQTLKEVMKSQVIPELGVYDGTGPPDHFIRQLELKYPTTVWSEEDRIKILLNHISGTAKAIVASMPEEGRNSSFEDIVAQLRLMRYSPGERLQAESEWENLRMYPDETVVDFSCRLQQIASRMAPGCSMNFQLACKMYKSLASWEGSYHMLTALEASEDRVFSEVRAVALRLERMRNLQKAASTSGNTCPSEEPSTTDRVCPPRPEKPFIHGNMGTPRDQRGRKGGNPPQGSSKPHQRGNTGNPPIATPTQPNSRPSKPNTNQTFAKELQFRCAKSISRLRIKSKAYGKPCTCSLQLLGTQAKALVDSGSVLSIIPSGFFFRLISEGVDLDPLVTMVGPAQSTKVRDASGNSMSFLMRVEISVSLAGGRDTKVQFHVQKADKELILLGTNALQALGVGIQFTPTGAKLTHTGRKLRQVAIRAAKAAREITIPPLSVAKIEITHPCKQANEVFWSQDDRIGSGVCHVENGSTVVTAVNKENQPWTIRKGQCLGEWSSDSWFDPKTKDIPGDMLEIRRADVLPEPARVNQILDILQGTTSTKTNASASSVRAPRNADCHNRSAKSRKSPETEGSSVDSLPSGHLFCPSATRHM</sequence>
<evidence type="ECO:0000256" key="1">
    <source>
        <dbReference type="SAM" id="MobiDB-lite"/>
    </source>
</evidence>
<evidence type="ECO:0000313" key="4">
    <source>
        <dbReference type="WBParaSite" id="NBR_0000631301-mRNA-1"/>
    </source>
</evidence>
<protein>
    <submittedName>
        <fullName evidence="4">Reverse transcriptase</fullName>
    </submittedName>
</protein>
<evidence type="ECO:0000313" key="2">
    <source>
        <dbReference type="EMBL" id="VDL69903.1"/>
    </source>
</evidence>
<reference evidence="2 3" key="2">
    <citation type="submission" date="2018-11" db="EMBL/GenBank/DDBJ databases">
        <authorList>
            <consortium name="Pathogen Informatics"/>
        </authorList>
    </citation>
    <scope>NUCLEOTIDE SEQUENCE [LARGE SCALE GENOMIC DNA]</scope>
</reference>
<gene>
    <name evidence="2" type="ORF">NBR_LOCUS6314</name>
</gene>
<name>A0A0N4XUD5_NIPBR</name>
<dbReference type="Proteomes" id="UP000271162">
    <property type="component" value="Unassembled WGS sequence"/>
</dbReference>
<feature type="compositionally biased region" description="Polar residues" evidence="1">
    <location>
        <begin position="312"/>
        <end position="330"/>
    </location>
</feature>
<reference evidence="4" key="1">
    <citation type="submission" date="2017-02" db="UniProtKB">
        <authorList>
            <consortium name="WormBaseParasite"/>
        </authorList>
    </citation>
    <scope>IDENTIFICATION</scope>
</reference>
<feature type="region of interest" description="Disordered" evidence="1">
    <location>
        <begin position="311"/>
        <end position="394"/>
    </location>
</feature>
<evidence type="ECO:0000313" key="3">
    <source>
        <dbReference type="Proteomes" id="UP000271162"/>
    </source>
</evidence>
<organism evidence="4">
    <name type="scientific">Nippostrongylus brasiliensis</name>
    <name type="common">Rat hookworm</name>
    <dbReference type="NCBI Taxonomy" id="27835"/>
    <lineage>
        <taxon>Eukaryota</taxon>
        <taxon>Metazoa</taxon>
        <taxon>Ecdysozoa</taxon>
        <taxon>Nematoda</taxon>
        <taxon>Chromadorea</taxon>
        <taxon>Rhabditida</taxon>
        <taxon>Rhabditina</taxon>
        <taxon>Rhabditomorpha</taxon>
        <taxon>Strongyloidea</taxon>
        <taxon>Heligmosomidae</taxon>
        <taxon>Nippostrongylus</taxon>
    </lineage>
</organism>
<feature type="region of interest" description="Disordered" evidence="1">
    <location>
        <begin position="670"/>
        <end position="723"/>
    </location>
</feature>
<keyword evidence="3" id="KW-1185">Reference proteome</keyword>
<dbReference type="STRING" id="27835.A0A0N4XUD5"/>
<proteinExistence type="predicted"/>
<dbReference type="AlphaFoldDB" id="A0A0N4XUD5"/>